<dbReference type="GO" id="GO:0006508">
    <property type="term" value="P:proteolysis"/>
    <property type="evidence" value="ECO:0007669"/>
    <property type="project" value="UniProtKB-KW"/>
</dbReference>
<dbReference type="GO" id="GO:0005774">
    <property type="term" value="C:vacuolar membrane"/>
    <property type="evidence" value="ECO:0007669"/>
    <property type="project" value="UniProtKB-SubCell"/>
</dbReference>
<feature type="transmembrane region" description="Helical" evidence="17">
    <location>
        <begin position="369"/>
        <end position="392"/>
    </location>
</feature>
<dbReference type="InterPro" id="IPR053975">
    <property type="entry name" value="PFF1_C"/>
</dbReference>
<evidence type="ECO:0000256" key="3">
    <source>
        <dbReference type="ARBA" id="ARBA00004128"/>
    </source>
</evidence>
<feature type="transmembrane region" description="Helical" evidence="17">
    <location>
        <begin position="17"/>
        <end position="35"/>
    </location>
</feature>
<dbReference type="Proteomes" id="UP000504638">
    <property type="component" value="Unplaced"/>
</dbReference>
<evidence type="ECO:0000259" key="20">
    <source>
        <dbReference type="Pfam" id="PF22251"/>
    </source>
</evidence>
<feature type="transmembrane region" description="Helical" evidence="17">
    <location>
        <begin position="684"/>
        <end position="704"/>
    </location>
</feature>
<reference evidence="23" key="2">
    <citation type="submission" date="2020-04" db="EMBL/GenBank/DDBJ databases">
        <authorList>
            <consortium name="NCBI Genome Project"/>
        </authorList>
    </citation>
    <scope>NUCLEOTIDE SEQUENCE</scope>
    <source>
        <strain evidence="23">CBS 781.70</strain>
    </source>
</reference>
<feature type="domain" description="Peptidase M28" evidence="18">
    <location>
        <begin position="130"/>
        <end position="321"/>
    </location>
</feature>
<dbReference type="RefSeq" id="XP_033537965.1">
    <property type="nucleotide sequence ID" value="XM_033678617.1"/>
</dbReference>
<protein>
    <recommendedName>
        <fullName evidence="15">Peptide hydrolase</fullName>
        <ecNumber evidence="15">3.4.-.-</ecNumber>
    </recommendedName>
</protein>
<feature type="transmembrane region" description="Helical" evidence="17">
    <location>
        <begin position="527"/>
        <end position="549"/>
    </location>
</feature>
<dbReference type="CDD" id="cd03875">
    <property type="entry name" value="M28_Fxna_like"/>
    <property type="match status" value="1"/>
</dbReference>
<keyword evidence="14" id="KW-0325">Glycoprotein</keyword>
<keyword evidence="13 17" id="KW-0472">Membrane</keyword>
<evidence type="ECO:0000256" key="14">
    <source>
        <dbReference type="ARBA" id="ARBA00023180"/>
    </source>
</evidence>
<feature type="domain" description="Vacuolar membrane protease transmembrane" evidence="20">
    <location>
        <begin position="432"/>
        <end position="715"/>
    </location>
</feature>
<reference evidence="21 23" key="1">
    <citation type="submission" date="2020-01" db="EMBL/GenBank/DDBJ databases">
        <authorList>
            <consortium name="DOE Joint Genome Institute"/>
            <person name="Haridas S."/>
            <person name="Albert R."/>
            <person name="Binder M."/>
            <person name="Bloem J."/>
            <person name="Labutti K."/>
            <person name="Salamov A."/>
            <person name="Andreopoulos B."/>
            <person name="Baker S.E."/>
            <person name="Barry K."/>
            <person name="Bills G."/>
            <person name="Bluhm B.H."/>
            <person name="Cannon C."/>
            <person name="Castanera R."/>
            <person name="Culley D.E."/>
            <person name="Daum C."/>
            <person name="Ezra D."/>
            <person name="Gonzalez J.B."/>
            <person name="Henrissat B."/>
            <person name="Kuo A."/>
            <person name="Liang C."/>
            <person name="Lipzen A."/>
            <person name="Lutzoni F."/>
            <person name="Magnuson J."/>
            <person name="Mondo S."/>
            <person name="Nolan M."/>
            <person name="Ohm R."/>
            <person name="Pangilinan J."/>
            <person name="Park H.-J."/>
            <person name="Ramirez L."/>
            <person name="Alfaro M."/>
            <person name="Sun H."/>
            <person name="Tritt A."/>
            <person name="Yoshinaga Y."/>
            <person name="Zwiers L.-H."/>
            <person name="Turgeon B.G."/>
            <person name="Goodwin S.B."/>
            <person name="Spatafora J.W."/>
            <person name="Crous P.W."/>
            <person name="Grigoriev I.V."/>
        </authorList>
    </citation>
    <scope>NUCLEOTIDE SEQUENCE</scope>
    <source>
        <strain evidence="21 23">CBS 781.70</strain>
    </source>
</reference>
<feature type="transmembrane region" description="Helical" evidence="17">
    <location>
        <begin position="711"/>
        <end position="729"/>
    </location>
</feature>
<name>A0A6G1GE87_9PEZI</name>
<evidence type="ECO:0000259" key="19">
    <source>
        <dbReference type="Pfam" id="PF22250"/>
    </source>
</evidence>
<evidence type="ECO:0000256" key="5">
    <source>
        <dbReference type="ARBA" id="ARBA00022554"/>
    </source>
</evidence>
<evidence type="ECO:0000313" key="22">
    <source>
        <dbReference type="Proteomes" id="UP000504638"/>
    </source>
</evidence>
<keyword evidence="7 17" id="KW-0812">Transmembrane</keyword>
<evidence type="ECO:0000259" key="18">
    <source>
        <dbReference type="Pfam" id="PF04389"/>
    </source>
</evidence>
<proteinExistence type="inferred from homology"/>
<keyword evidence="12" id="KW-0482">Metalloprotease</keyword>
<accession>A0A6G1GE87</accession>
<dbReference type="GO" id="GO:0008235">
    <property type="term" value="F:metalloexopeptidase activity"/>
    <property type="evidence" value="ECO:0007669"/>
    <property type="project" value="InterPro"/>
</dbReference>
<evidence type="ECO:0000256" key="7">
    <source>
        <dbReference type="ARBA" id="ARBA00022692"/>
    </source>
</evidence>
<organism evidence="21">
    <name type="scientific">Eremomyces bilateralis CBS 781.70</name>
    <dbReference type="NCBI Taxonomy" id="1392243"/>
    <lineage>
        <taxon>Eukaryota</taxon>
        <taxon>Fungi</taxon>
        <taxon>Dikarya</taxon>
        <taxon>Ascomycota</taxon>
        <taxon>Pezizomycotina</taxon>
        <taxon>Dothideomycetes</taxon>
        <taxon>Dothideomycetes incertae sedis</taxon>
        <taxon>Eremomycetales</taxon>
        <taxon>Eremomycetaceae</taxon>
        <taxon>Eremomyces</taxon>
    </lineage>
</organism>
<dbReference type="AlphaFoldDB" id="A0A6G1GE87"/>
<dbReference type="GO" id="GO:0046872">
    <property type="term" value="F:metal ion binding"/>
    <property type="evidence" value="ECO:0007669"/>
    <property type="project" value="UniProtKB-KW"/>
</dbReference>
<evidence type="ECO:0000256" key="10">
    <source>
        <dbReference type="ARBA" id="ARBA00022833"/>
    </source>
</evidence>
<dbReference type="InterPro" id="IPR045175">
    <property type="entry name" value="M28_fam"/>
</dbReference>
<feature type="compositionally biased region" description="Basic and acidic residues" evidence="16">
    <location>
        <begin position="570"/>
        <end position="589"/>
    </location>
</feature>
<dbReference type="Gene3D" id="3.40.630.10">
    <property type="entry name" value="Zn peptidases"/>
    <property type="match status" value="1"/>
</dbReference>
<evidence type="ECO:0000256" key="13">
    <source>
        <dbReference type="ARBA" id="ARBA00023136"/>
    </source>
</evidence>
<evidence type="ECO:0000256" key="16">
    <source>
        <dbReference type="SAM" id="MobiDB-lite"/>
    </source>
</evidence>
<feature type="region of interest" description="Disordered" evidence="16">
    <location>
        <begin position="606"/>
        <end position="625"/>
    </location>
</feature>
<evidence type="ECO:0000313" key="21">
    <source>
        <dbReference type="EMBL" id="KAF1816334.1"/>
    </source>
</evidence>
<keyword evidence="11 17" id="KW-1133">Transmembrane helix</keyword>
<keyword evidence="6 15" id="KW-0645">Protease</keyword>
<evidence type="ECO:0000256" key="8">
    <source>
        <dbReference type="ARBA" id="ARBA00022723"/>
    </source>
</evidence>
<keyword evidence="9 15" id="KW-0378">Hydrolase</keyword>
<evidence type="ECO:0000256" key="17">
    <source>
        <dbReference type="SAM" id="Phobius"/>
    </source>
</evidence>
<evidence type="ECO:0000256" key="4">
    <source>
        <dbReference type="ARBA" id="ARBA00010918"/>
    </source>
</evidence>
<dbReference type="SUPFAM" id="SSF53187">
    <property type="entry name" value="Zn-dependent exopeptidases"/>
    <property type="match status" value="1"/>
</dbReference>
<feature type="domain" description="Vacuolar membrane protease C-terminal" evidence="19">
    <location>
        <begin position="742"/>
        <end position="951"/>
    </location>
</feature>
<dbReference type="PANTHER" id="PTHR12147">
    <property type="entry name" value="METALLOPEPTIDASE M28 FAMILY MEMBER"/>
    <property type="match status" value="1"/>
</dbReference>
<feature type="region of interest" description="Disordered" evidence="16">
    <location>
        <begin position="570"/>
        <end position="598"/>
    </location>
</feature>
<dbReference type="Pfam" id="PF04389">
    <property type="entry name" value="Peptidase_M28"/>
    <property type="match status" value="1"/>
</dbReference>
<dbReference type="EMBL" id="ML975150">
    <property type="protein sequence ID" value="KAF1816334.1"/>
    <property type="molecule type" value="Genomic_DNA"/>
</dbReference>
<dbReference type="InterPro" id="IPR007484">
    <property type="entry name" value="Peptidase_M28"/>
</dbReference>
<dbReference type="GeneID" id="54419187"/>
<reference evidence="23" key="3">
    <citation type="submission" date="2025-04" db="UniProtKB">
        <authorList>
            <consortium name="RefSeq"/>
        </authorList>
    </citation>
    <scope>IDENTIFICATION</scope>
    <source>
        <strain evidence="23">CBS 781.70</strain>
    </source>
</reference>
<feature type="transmembrane region" description="Helical" evidence="17">
    <location>
        <begin position="464"/>
        <end position="482"/>
    </location>
</feature>
<evidence type="ECO:0000256" key="6">
    <source>
        <dbReference type="ARBA" id="ARBA00022670"/>
    </source>
</evidence>
<evidence type="ECO:0000256" key="9">
    <source>
        <dbReference type="ARBA" id="ARBA00022801"/>
    </source>
</evidence>
<gene>
    <name evidence="21 23" type="ORF">P152DRAFT_454596</name>
</gene>
<feature type="transmembrane region" description="Helical" evidence="17">
    <location>
        <begin position="430"/>
        <end position="452"/>
    </location>
</feature>
<comment type="subcellular location">
    <subcellularLocation>
        <location evidence="3">Vacuole membrane</location>
        <topology evidence="3">Multi-pass membrane protein</topology>
    </subcellularLocation>
</comment>
<keyword evidence="10 15" id="KW-0862">Zinc</keyword>
<comment type="function">
    <text evidence="2">May be involved in vacuolar sorting and osmoregulation.</text>
</comment>
<dbReference type="Pfam" id="PF22250">
    <property type="entry name" value="PFF1_C"/>
    <property type="match status" value="1"/>
</dbReference>
<evidence type="ECO:0000256" key="12">
    <source>
        <dbReference type="ARBA" id="ARBA00023049"/>
    </source>
</evidence>
<feature type="transmembrane region" description="Helical" evidence="17">
    <location>
        <begin position="650"/>
        <end position="672"/>
    </location>
</feature>
<dbReference type="FunFam" id="3.40.630.10:FF:000057">
    <property type="entry name" value="Vacuolar membrane protease"/>
    <property type="match status" value="1"/>
</dbReference>
<evidence type="ECO:0000256" key="11">
    <source>
        <dbReference type="ARBA" id="ARBA00022989"/>
    </source>
</evidence>
<comment type="cofactor">
    <cofactor evidence="1">
        <name>Zn(2+)</name>
        <dbReference type="ChEBI" id="CHEBI:29105"/>
    </cofactor>
</comment>
<dbReference type="Pfam" id="PF22251">
    <property type="entry name" value="PFF1_TM"/>
    <property type="match status" value="1"/>
</dbReference>
<evidence type="ECO:0000256" key="15">
    <source>
        <dbReference type="RuleBase" id="RU361240"/>
    </source>
</evidence>
<evidence type="ECO:0000256" key="1">
    <source>
        <dbReference type="ARBA" id="ARBA00001947"/>
    </source>
</evidence>
<dbReference type="InterPro" id="IPR048024">
    <property type="entry name" value="Fxna-like_M28_dom"/>
</dbReference>
<keyword evidence="5" id="KW-0926">Vacuole</keyword>
<dbReference type="PANTHER" id="PTHR12147:SF58">
    <property type="entry name" value="VACUOLAR MEMBRANE PROTEASE"/>
    <property type="match status" value="1"/>
</dbReference>
<dbReference type="InterPro" id="IPR053976">
    <property type="entry name" value="PFF1_TM"/>
</dbReference>
<keyword evidence="22" id="KW-1185">Reference proteome</keyword>
<comment type="similarity">
    <text evidence="4 15">Belongs to the peptidase M28 family.</text>
</comment>
<evidence type="ECO:0000313" key="23">
    <source>
        <dbReference type="RefSeq" id="XP_033537965.1"/>
    </source>
</evidence>
<evidence type="ECO:0000256" key="2">
    <source>
        <dbReference type="ARBA" id="ARBA00003273"/>
    </source>
</evidence>
<keyword evidence="8 15" id="KW-0479">Metal-binding</keyword>
<feature type="transmembrane region" description="Helical" evidence="17">
    <location>
        <begin position="494"/>
        <end position="515"/>
    </location>
</feature>
<dbReference type="EC" id="3.4.-.-" evidence="15"/>
<dbReference type="OrthoDB" id="76293at2759"/>
<sequence length="958" mass="107795">MVGRGGRLPFAYRRGPVTIFSAIIYISLLTALLVIHNTVPSAHNDYIPEEISLDEAWHDLQRLTKSFHPYNSHANDDVRNWLLLRIEEILGNGKGPSARVSEDFATVENDLSSNVTSSSQGLSVYFEGTNIMVHVKGTPEFSHLGAVLVNAHYDSVSTGYGATDDGVGVVSILQLIKYFTTGKHRPRRDIIFLLNNGEEDFLNGARVFMQHPISSLPRTFLNLEGAGAGGRAVLFRSTDTEVTKFYKAAGHPYGSVLTGDGFQMGLVRSQTDYVVFNGDLGLRGLDVAFLEPRARYHTSEDSTRYTSIDSVWHMLSAAIATVEGLALDKSEEYQGRVSNDKRIVDNGGSRAVWFDMFGQAFALFKLRTMFIISILLLVLAPLFLIILTVVLVRQDKWYLFDGRVVTINYDAGPDEGQLPQKYKMKGLYGLWRFPVTTIVSVGLLAGFVQLTIRVNPLIVYCSPYVVWSEFLSLFFIFFWFLYRSADFTRPSALVRVYSLIWLFILSWVGLVLVTVSENNYQLAGGYFILFYFTSIFVATAISFLEMLVLMKKRVYLEDLPRLRWWHKQNHKDDDESDDTRPSSHNRQAEDNQDATESSALLQSSTSFQGYGSRRRSRDEGNAEELEKEEGKFDYFGEEQHWSGMLPKWTWVLQILVLAPINIILVGQIGLLITSALRQTPADGSSVAAAYVVIAAFSILIVLPLTPFIHRFTYHIPTLLLAVAVGTALYNQLAFPFDQGNRLKVFFRQDLDLDTGVNRVSITGRSDYIHSVIDSLPSSRSMQVTCNPPPQENRYGLLDCSWQGLPPAVVPRDPSVLPEKSYIDYMHLDVVRSNLSSEGTITISGNNSRACKLFFDPPLSDFKIVDPPNAAEDPRFKPVGPDGVKELRMWSREWERGWKVWVKWGKEGGLDGRAVCAWSDQNDPEAIPALTEVRRYAPHWVTVSKTTDGLVEGLKRFKM</sequence>